<feature type="transmembrane region" description="Helical" evidence="3">
    <location>
        <begin position="498"/>
        <end position="522"/>
    </location>
</feature>
<dbReference type="RefSeq" id="XP_022664281.1">
    <property type="nucleotide sequence ID" value="XM_022808546.1"/>
</dbReference>
<sequence>MQASLSLSILHFKFQLRYRSRARRHTNCVDNFVKMVKSKNVLAEKATSNITDSALKRSAFQRRKQYGAQLKKSGVVSKTVKENIGTASKKTNANDTKKTSTASNTIRRNSKAFSSKPSNLPKFKSSVSREEMEELGCLPVGILFSGSGMRNRKATLSFSPHTKAFERTPIRGTPIRGMSLTGQQKTERVAEVLATLQRLEEALKNETATCAEVLTDLKGLELGRRSTVSDIAEFWMLKTQLLSESGDRKEAILAAVQAIFTTKHKKAKAELAREINTMLAVEVATGDSDGEEGQELEEDTVANRESNSAESVKNLFPTEHSKDQEKVFVAPDKTNSIEDSHLMLKNSQPKRSETPAASPEHLYTPPDVKTTPMVRTNQSDCGNGTFIHDEQFMDHSCHTNQLQKKQDEDFLVSAATEAGYDSQNRVTPALMQVDYNRDYDCGNHIVFLNSAENRMVQRARLSSNTQGFNNLREPPVPDAEGEAGTSTHNEMEARSVQAALGTTVHTILYVVAIINIALGYLFSTQT</sequence>
<proteinExistence type="predicted"/>
<feature type="compositionally biased region" description="Acidic residues" evidence="2">
    <location>
        <begin position="288"/>
        <end position="300"/>
    </location>
</feature>
<keyword evidence="1" id="KW-0175">Coiled coil</keyword>
<accession>A0A7M7MHU4</accession>
<dbReference type="EnsemblMetazoa" id="XM_022808546">
    <property type="protein sequence ID" value="XP_022664281"/>
    <property type="gene ID" value="LOC111251696"/>
</dbReference>
<dbReference type="AlphaFoldDB" id="A0A7M7MHU4"/>
<evidence type="ECO:0000256" key="2">
    <source>
        <dbReference type="SAM" id="MobiDB-lite"/>
    </source>
</evidence>
<evidence type="ECO:0000256" key="3">
    <source>
        <dbReference type="SAM" id="Phobius"/>
    </source>
</evidence>
<dbReference type="Proteomes" id="UP000594260">
    <property type="component" value="Unplaced"/>
</dbReference>
<keyword evidence="3" id="KW-0472">Membrane</keyword>
<evidence type="ECO:0000256" key="1">
    <source>
        <dbReference type="SAM" id="Coils"/>
    </source>
</evidence>
<dbReference type="GeneID" id="111251696"/>
<dbReference type="KEGG" id="vde:111251696"/>
<evidence type="ECO:0000313" key="5">
    <source>
        <dbReference type="Proteomes" id="UP000594260"/>
    </source>
</evidence>
<feature type="region of interest" description="Disordered" evidence="2">
    <location>
        <begin position="344"/>
        <end position="371"/>
    </location>
</feature>
<evidence type="ECO:0000313" key="4">
    <source>
        <dbReference type="EnsemblMetazoa" id="XP_022664281"/>
    </source>
</evidence>
<feature type="coiled-coil region" evidence="1">
    <location>
        <begin position="189"/>
        <end position="216"/>
    </location>
</feature>
<keyword evidence="3" id="KW-0812">Transmembrane</keyword>
<organism evidence="4 5">
    <name type="scientific">Varroa destructor</name>
    <name type="common">Honeybee mite</name>
    <dbReference type="NCBI Taxonomy" id="109461"/>
    <lineage>
        <taxon>Eukaryota</taxon>
        <taxon>Metazoa</taxon>
        <taxon>Ecdysozoa</taxon>
        <taxon>Arthropoda</taxon>
        <taxon>Chelicerata</taxon>
        <taxon>Arachnida</taxon>
        <taxon>Acari</taxon>
        <taxon>Parasitiformes</taxon>
        <taxon>Mesostigmata</taxon>
        <taxon>Gamasina</taxon>
        <taxon>Dermanyssoidea</taxon>
        <taxon>Varroidae</taxon>
        <taxon>Varroa</taxon>
    </lineage>
</organism>
<feature type="region of interest" description="Disordered" evidence="2">
    <location>
        <begin position="285"/>
        <end position="313"/>
    </location>
</feature>
<feature type="region of interest" description="Disordered" evidence="2">
    <location>
        <begin position="465"/>
        <end position="489"/>
    </location>
</feature>
<name>A0A7M7MHU4_VARDE</name>
<protein>
    <submittedName>
        <fullName evidence="4">Uncharacterized protein</fullName>
    </submittedName>
</protein>
<reference evidence="4" key="1">
    <citation type="submission" date="2021-01" db="UniProtKB">
        <authorList>
            <consortium name="EnsemblMetazoa"/>
        </authorList>
    </citation>
    <scope>IDENTIFICATION</scope>
</reference>
<keyword evidence="3" id="KW-1133">Transmembrane helix</keyword>
<dbReference type="OrthoDB" id="10508176at2759"/>
<keyword evidence="5" id="KW-1185">Reference proteome</keyword>
<dbReference type="InParanoid" id="A0A7M7MHU4"/>